<protein>
    <recommendedName>
        <fullName evidence="1">SnoaL-like domain-containing protein</fullName>
    </recommendedName>
</protein>
<gene>
    <name evidence="2" type="ORF">MPUL_47010</name>
</gene>
<dbReference type="InterPro" id="IPR032710">
    <property type="entry name" value="NTF2-like_dom_sf"/>
</dbReference>
<dbReference type="EMBL" id="AP022599">
    <property type="protein sequence ID" value="BBY83543.1"/>
    <property type="molecule type" value="Genomic_DNA"/>
</dbReference>
<organism evidence="2 3">
    <name type="scientific">Mycolicibacterium pulveris</name>
    <name type="common">Mycobacterium pulveris</name>
    <dbReference type="NCBI Taxonomy" id="36813"/>
    <lineage>
        <taxon>Bacteria</taxon>
        <taxon>Bacillati</taxon>
        <taxon>Actinomycetota</taxon>
        <taxon>Actinomycetes</taxon>
        <taxon>Mycobacteriales</taxon>
        <taxon>Mycobacteriaceae</taxon>
        <taxon>Mycolicibacterium</taxon>
    </lineage>
</organism>
<evidence type="ECO:0000313" key="3">
    <source>
        <dbReference type="Proteomes" id="UP000467252"/>
    </source>
</evidence>
<dbReference type="Pfam" id="PF13577">
    <property type="entry name" value="SnoaL_4"/>
    <property type="match status" value="1"/>
</dbReference>
<dbReference type="Proteomes" id="UP000467252">
    <property type="component" value="Chromosome"/>
</dbReference>
<feature type="domain" description="SnoaL-like" evidence="1">
    <location>
        <begin position="5"/>
        <end position="74"/>
    </location>
</feature>
<dbReference type="SUPFAM" id="SSF54427">
    <property type="entry name" value="NTF2-like"/>
    <property type="match status" value="1"/>
</dbReference>
<keyword evidence="3" id="KW-1185">Reference proteome</keyword>
<name>A0A7I7URT6_MYCPV</name>
<dbReference type="Gene3D" id="3.10.450.50">
    <property type="match status" value="1"/>
</dbReference>
<sequence>MGQWSREEIEEAFHRYEQAVVEIGDTWDWSSYADQFTEDATYVEHAMGNMTGREPIREWIVSTMNMFPGSEMPHYPVEWYSIDTDKGWVISKVMNRMKDPGDGSIHETPVITVLKYAGDGKWSYEEDAYNPMNFLVMVQGYIKRCHDLGTISDDARTFAKNMNWELG</sequence>
<accession>A0A7I7URT6</accession>
<dbReference type="AlphaFoldDB" id="A0A7I7URT6"/>
<evidence type="ECO:0000313" key="2">
    <source>
        <dbReference type="EMBL" id="BBY83543.1"/>
    </source>
</evidence>
<dbReference type="InterPro" id="IPR037401">
    <property type="entry name" value="SnoaL-like"/>
</dbReference>
<evidence type="ECO:0000259" key="1">
    <source>
        <dbReference type="Pfam" id="PF13577"/>
    </source>
</evidence>
<reference evidence="2 3" key="1">
    <citation type="journal article" date="2019" name="Emerg. Microbes Infect.">
        <title>Comprehensive subspecies identification of 175 nontuberculous mycobacteria species based on 7547 genomic profiles.</title>
        <authorList>
            <person name="Matsumoto Y."/>
            <person name="Kinjo T."/>
            <person name="Motooka D."/>
            <person name="Nabeya D."/>
            <person name="Jung N."/>
            <person name="Uechi K."/>
            <person name="Horii T."/>
            <person name="Iida T."/>
            <person name="Fujita J."/>
            <person name="Nakamura S."/>
        </authorList>
    </citation>
    <scope>NUCLEOTIDE SEQUENCE [LARGE SCALE GENOMIC DNA]</scope>
    <source>
        <strain evidence="2 3">JCM 6370</strain>
    </source>
</reference>
<proteinExistence type="predicted"/>
<dbReference type="RefSeq" id="WP_163904459.1">
    <property type="nucleotide sequence ID" value="NZ_AP022599.1"/>
</dbReference>